<keyword evidence="2" id="KW-1185">Reference proteome</keyword>
<gene>
    <name evidence="1" type="ORF">FTX54_011410</name>
</gene>
<dbReference type="KEGG" id="ahal:FTX54_011410"/>
<sequence>MAAGVLLELGGERTVEEAQKTILRYRDSAHIQEEARNVLRHLYET</sequence>
<accession>A0AAJ8LVF1</accession>
<dbReference type="Proteomes" id="UP000321816">
    <property type="component" value="Chromosome"/>
</dbReference>
<dbReference type="RefSeq" id="WP_187254676.1">
    <property type="nucleotide sequence ID" value="NZ_CP144914.1"/>
</dbReference>
<organism evidence="1 2">
    <name type="scientific">Alkalicoccus halolimnae</name>
    <dbReference type="NCBI Taxonomy" id="1667239"/>
    <lineage>
        <taxon>Bacteria</taxon>
        <taxon>Bacillati</taxon>
        <taxon>Bacillota</taxon>
        <taxon>Bacilli</taxon>
        <taxon>Bacillales</taxon>
        <taxon>Bacillaceae</taxon>
        <taxon>Alkalicoccus</taxon>
    </lineage>
</organism>
<reference evidence="1 2" key="1">
    <citation type="submission" date="2024-01" db="EMBL/GenBank/DDBJ databases">
        <title>Complete Genome Sequence of Alkalicoccus halolimnae BZ-SZ-XJ29T, a Moderately Halophilic Bacterium Isolated from a Salt Lake.</title>
        <authorList>
            <person name="Zhao B."/>
        </authorList>
    </citation>
    <scope>NUCLEOTIDE SEQUENCE [LARGE SCALE GENOMIC DNA]</scope>
    <source>
        <strain evidence="1 2">BZ-SZ-XJ29</strain>
    </source>
</reference>
<protein>
    <submittedName>
        <fullName evidence="1">Uncharacterized protein</fullName>
    </submittedName>
</protein>
<evidence type="ECO:0000313" key="2">
    <source>
        <dbReference type="Proteomes" id="UP000321816"/>
    </source>
</evidence>
<dbReference type="AlphaFoldDB" id="A0AAJ8LVF1"/>
<evidence type="ECO:0000313" key="1">
    <source>
        <dbReference type="EMBL" id="WWD79029.1"/>
    </source>
</evidence>
<proteinExistence type="predicted"/>
<name>A0AAJ8LVF1_9BACI</name>
<dbReference type="EMBL" id="CP144914">
    <property type="protein sequence ID" value="WWD79029.1"/>
    <property type="molecule type" value="Genomic_DNA"/>
</dbReference>